<dbReference type="EMBL" id="CP113361">
    <property type="protein sequence ID" value="WAI01530.1"/>
    <property type="molecule type" value="Genomic_DNA"/>
</dbReference>
<name>A0A9X9S4W7_METOG</name>
<gene>
    <name evidence="4" type="ORF">OU421_01260</name>
</gene>
<dbReference type="KEGG" id="mou:OU421_01260"/>
<dbReference type="InterPro" id="IPR001303">
    <property type="entry name" value="Aldolase_II/adducin_N"/>
</dbReference>
<evidence type="ECO:0000259" key="3">
    <source>
        <dbReference type="SMART" id="SM01007"/>
    </source>
</evidence>
<dbReference type="AlphaFoldDB" id="A0A9X9S4W7"/>
<sequence>MHDIEFLNIGTRLHQEGLVSSVFGNLSRRVEGGFEITPTGSFLDVPARSVFVSDEGIAGTGASSEYRVHLQVYRRTDAAAIVHAHPPYSVALSLSRDTIIPADSEGKMLLPTIPVVDGEPGTDLLAENIGAALVSAPLVVARGHGTFARADTLVKGYILTAAAEHAARILSIAAASDF</sequence>
<dbReference type="InterPro" id="IPR036409">
    <property type="entry name" value="Aldolase_II/adducin_N_sf"/>
</dbReference>
<dbReference type="GO" id="GO:0046872">
    <property type="term" value="F:metal ion binding"/>
    <property type="evidence" value="ECO:0007669"/>
    <property type="project" value="UniProtKB-KW"/>
</dbReference>
<feature type="domain" description="Class II aldolase/adducin N-terminal" evidence="3">
    <location>
        <begin position="4"/>
        <end position="171"/>
    </location>
</feature>
<dbReference type="GO" id="GO:0019323">
    <property type="term" value="P:pentose catabolic process"/>
    <property type="evidence" value="ECO:0007669"/>
    <property type="project" value="TreeGrafter"/>
</dbReference>
<organism evidence="4 5">
    <name type="scientific">Methanogenium organophilum</name>
    <dbReference type="NCBI Taxonomy" id="2199"/>
    <lineage>
        <taxon>Archaea</taxon>
        <taxon>Methanobacteriati</taxon>
        <taxon>Methanobacteriota</taxon>
        <taxon>Stenosarchaea group</taxon>
        <taxon>Methanomicrobia</taxon>
        <taxon>Methanomicrobiales</taxon>
        <taxon>Methanomicrobiaceae</taxon>
        <taxon>Methanogenium</taxon>
    </lineage>
</organism>
<evidence type="ECO:0000256" key="1">
    <source>
        <dbReference type="ARBA" id="ARBA00022723"/>
    </source>
</evidence>
<dbReference type="Pfam" id="PF00596">
    <property type="entry name" value="Aldolase_II"/>
    <property type="match status" value="1"/>
</dbReference>
<reference evidence="4" key="1">
    <citation type="submission" date="2022-11" db="EMBL/GenBank/DDBJ databases">
        <title>Complete genome sequence of Methanogenium organophilum DSM 3596.</title>
        <authorList>
            <person name="Chen S.-C."/>
            <person name="Lai S.-J."/>
            <person name="You Y.-T."/>
        </authorList>
    </citation>
    <scope>NUCLEOTIDE SEQUENCE</scope>
    <source>
        <strain evidence="4">DSM 3596</strain>
    </source>
</reference>
<dbReference type="Gene3D" id="3.40.225.10">
    <property type="entry name" value="Class II aldolase/adducin N-terminal domain"/>
    <property type="match status" value="1"/>
</dbReference>
<keyword evidence="2" id="KW-0456">Lyase</keyword>
<protein>
    <submittedName>
        <fullName evidence="4">Class II aldolase/adducin family protein</fullName>
    </submittedName>
</protein>
<proteinExistence type="predicted"/>
<dbReference type="PANTHER" id="PTHR22789:SF0">
    <property type="entry name" value="3-OXO-TETRONATE 4-PHOSPHATE DECARBOXYLASE-RELATED"/>
    <property type="match status" value="1"/>
</dbReference>
<dbReference type="InterPro" id="IPR050197">
    <property type="entry name" value="Aldolase_class_II_sugar_metab"/>
</dbReference>
<dbReference type="GO" id="GO:0005829">
    <property type="term" value="C:cytosol"/>
    <property type="evidence" value="ECO:0007669"/>
    <property type="project" value="TreeGrafter"/>
</dbReference>
<dbReference type="RefSeq" id="WP_268186772.1">
    <property type="nucleotide sequence ID" value="NZ_CP113361.1"/>
</dbReference>
<dbReference type="Proteomes" id="UP001163096">
    <property type="component" value="Chromosome"/>
</dbReference>
<keyword evidence="1" id="KW-0479">Metal-binding</keyword>
<dbReference type="SMART" id="SM01007">
    <property type="entry name" value="Aldolase_II"/>
    <property type="match status" value="1"/>
</dbReference>
<evidence type="ECO:0000256" key="2">
    <source>
        <dbReference type="ARBA" id="ARBA00023239"/>
    </source>
</evidence>
<accession>A0A9X9S4W7</accession>
<dbReference type="SUPFAM" id="SSF53639">
    <property type="entry name" value="AraD/HMP-PK domain-like"/>
    <property type="match status" value="1"/>
</dbReference>
<dbReference type="GeneID" id="76833688"/>
<keyword evidence="5" id="KW-1185">Reference proteome</keyword>
<evidence type="ECO:0000313" key="5">
    <source>
        <dbReference type="Proteomes" id="UP001163096"/>
    </source>
</evidence>
<dbReference type="PANTHER" id="PTHR22789">
    <property type="entry name" value="FUCULOSE PHOSPHATE ALDOLASE"/>
    <property type="match status" value="1"/>
</dbReference>
<evidence type="ECO:0000313" key="4">
    <source>
        <dbReference type="EMBL" id="WAI01530.1"/>
    </source>
</evidence>
<dbReference type="GO" id="GO:0016832">
    <property type="term" value="F:aldehyde-lyase activity"/>
    <property type="evidence" value="ECO:0007669"/>
    <property type="project" value="TreeGrafter"/>
</dbReference>